<proteinExistence type="predicted"/>
<feature type="transmembrane region" description="Helical" evidence="1">
    <location>
        <begin position="77"/>
        <end position="95"/>
    </location>
</feature>
<dbReference type="Pfam" id="PF02517">
    <property type="entry name" value="Rce1-like"/>
    <property type="match status" value="1"/>
</dbReference>
<sequence length="251" mass="27417">MKRLYEKSEQTFALVFIAIYCVSQSLANPLSRAVGVEGSFQAVFSIALTALLFFFIKNNGLLERYGLYRSSVPARKFFWYLPLVLLAVGSLWNGAAMKFPLVDTVCYLCSMLCVGFLEEVLFRGLLFKAMARDNVKSAVIVSSVTFGLGHLLNLVNGRGMGLAANLCQVFGAIAIGFLFVIIFYLGGSLLPCIFTHSAINMIGVFVNEAGLTVEKLVAFSLIRLLIAVAYAAILIKTLPKKPCLKANADEK</sequence>
<dbReference type="GO" id="GO:0008237">
    <property type="term" value="F:metallopeptidase activity"/>
    <property type="evidence" value="ECO:0007669"/>
    <property type="project" value="UniProtKB-KW"/>
</dbReference>
<evidence type="ECO:0000259" key="2">
    <source>
        <dbReference type="Pfam" id="PF02517"/>
    </source>
</evidence>
<keyword evidence="1" id="KW-0472">Membrane</keyword>
<keyword evidence="3" id="KW-0482">Metalloprotease</keyword>
<dbReference type="EMBL" id="JACOPQ010000007">
    <property type="protein sequence ID" value="MBC5737389.1"/>
    <property type="molecule type" value="Genomic_DNA"/>
</dbReference>
<evidence type="ECO:0000313" key="3">
    <source>
        <dbReference type="EMBL" id="MBC5737389.1"/>
    </source>
</evidence>
<name>A0A8J6MDA0_9FIRM</name>
<protein>
    <submittedName>
        <fullName evidence="3">CPBP family intramembrane metalloprotease</fullName>
    </submittedName>
</protein>
<dbReference type="InterPro" id="IPR003675">
    <property type="entry name" value="Rce1/LyrA-like_dom"/>
</dbReference>
<keyword evidence="3" id="KW-0645">Protease</keyword>
<dbReference type="InterPro" id="IPR052710">
    <property type="entry name" value="CAAX_protease"/>
</dbReference>
<organism evidence="3 4">
    <name type="scientific">Lawsonibacter faecis</name>
    <dbReference type="NCBI Taxonomy" id="2763052"/>
    <lineage>
        <taxon>Bacteria</taxon>
        <taxon>Bacillati</taxon>
        <taxon>Bacillota</taxon>
        <taxon>Clostridia</taxon>
        <taxon>Eubacteriales</taxon>
        <taxon>Oscillospiraceae</taxon>
        <taxon>Lawsonibacter</taxon>
    </lineage>
</organism>
<keyword evidence="3" id="KW-0378">Hydrolase</keyword>
<accession>A0A8J6MDA0</accession>
<keyword evidence="4" id="KW-1185">Reference proteome</keyword>
<keyword evidence="1" id="KW-1133">Transmembrane helix</keyword>
<feature type="transmembrane region" description="Helical" evidence="1">
    <location>
        <begin position="101"/>
        <end position="126"/>
    </location>
</feature>
<comment type="caution">
    <text evidence="3">The sequence shown here is derived from an EMBL/GenBank/DDBJ whole genome shotgun (WGS) entry which is preliminary data.</text>
</comment>
<feature type="transmembrane region" description="Helical" evidence="1">
    <location>
        <begin position="138"/>
        <end position="156"/>
    </location>
</feature>
<dbReference type="PANTHER" id="PTHR36435:SF1">
    <property type="entry name" value="CAAX AMINO TERMINAL PROTEASE FAMILY PROTEIN"/>
    <property type="match status" value="1"/>
</dbReference>
<keyword evidence="1" id="KW-0812">Transmembrane</keyword>
<dbReference type="GO" id="GO:0004175">
    <property type="term" value="F:endopeptidase activity"/>
    <property type="evidence" value="ECO:0007669"/>
    <property type="project" value="UniProtKB-ARBA"/>
</dbReference>
<reference evidence="3" key="1">
    <citation type="submission" date="2020-08" db="EMBL/GenBank/DDBJ databases">
        <title>Genome public.</title>
        <authorList>
            <person name="Liu C."/>
            <person name="Sun Q."/>
        </authorList>
    </citation>
    <scope>NUCLEOTIDE SEQUENCE</scope>
    <source>
        <strain evidence="3">NSJ-52</strain>
    </source>
</reference>
<evidence type="ECO:0000313" key="4">
    <source>
        <dbReference type="Proteomes" id="UP000607645"/>
    </source>
</evidence>
<dbReference type="AlphaFoldDB" id="A0A8J6MDA0"/>
<dbReference type="GO" id="GO:0080120">
    <property type="term" value="P:CAAX-box protein maturation"/>
    <property type="evidence" value="ECO:0007669"/>
    <property type="project" value="UniProtKB-ARBA"/>
</dbReference>
<feature type="transmembrane region" description="Helical" evidence="1">
    <location>
        <begin position="38"/>
        <end position="56"/>
    </location>
</feature>
<dbReference type="RefSeq" id="WP_186919193.1">
    <property type="nucleotide sequence ID" value="NZ_JACOPQ010000007.1"/>
</dbReference>
<feature type="domain" description="CAAX prenyl protease 2/Lysostaphin resistance protein A-like" evidence="2">
    <location>
        <begin position="105"/>
        <end position="202"/>
    </location>
</feature>
<dbReference type="PANTHER" id="PTHR36435">
    <property type="entry name" value="SLR1288 PROTEIN"/>
    <property type="match status" value="1"/>
</dbReference>
<feature type="transmembrane region" description="Helical" evidence="1">
    <location>
        <begin position="162"/>
        <end position="185"/>
    </location>
</feature>
<gene>
    <name evidence="3" type="ORF">H8S62_10275</name>
</gene>
<feature type="transmembrane region" description="Helical" evidence="1">
    <location>
        <begin position="216"/>
        <end position="235"/>
    </location>
</feature>
<dbReference type="Proteomes" id="UP000607645">
    <property type="component" value="Unassembled WGS sequence"/>
</dbReference>
<evidence type="ECO:0000256" key="1">
    <source>
        <dbReference type="SAM" id="Phobius"/>
    </source>
</evidence>